<evidence type="ECO:0000313" key="10">
    <source>
        <dbReference type="Proteomes" id="UP000677054"/>
    </source>
</evidence>
<dbReference type="Gene3D" id="2.40.50.40">
    <property type="match status" value="2"/>
</dbReference>
<dbReference type="Pfam" id="PF01393">
    <property type="entry name" value="Chromo_shadow"/>
    <property type="match status" value="1"/>
</dbReference>
<keyword evidence="10" id="KW-1185">Reference proteome</keyword>
<reference evidence="9" key="1">
    <citation type="submission" date="2020-11" db="EMBL/GenBank/DDBJ databases">
        <authorList>
            <person name="Tran Van P."/>
        </authorList>
    </citation>
    <scope>NUCLEOTIDE SEQUENCE</scope>
</reference>
<organism evidence="9">
    <name type="scientific">Darwinula stevensoni</name>
    <dbReference type="NCBI Taxonomy" id="69355"/>
    <lineage>
        <taxon>Eukaryota</taxon>
        <taxon>Metazoa</taxon>
        <taxon>Ecdysozoa</taxon>
        <taxon>Arthropoda</taxon>
        <taxon>Crustacea</taxon>
        <taxon>Oligostraca</taxon>
        <taxon>Ostracoda</taxon>
        <taxon>Podocopa</taxon>
        <taxon>Podocopida</taxon>
        <taxon>Darwinulocopina</taxon>
        <taxon>Darwinuloidea</taxon>
        <taxon>Darwinulidae</taxon>
        <taxon>Darwinula</taxon>
    </lineage>
</organism>
<evidence type="ECO:0000256" key="6">
    <source>
        <dbReference type="ARBA" id="ARBA00073803"/>
    </source>
</evidence>
<feature type="region of interest" description="Disordered" evidence="7">
    <location>
        <begin position="1"/>
        <end position="25"/>
    </location>
</feature>
<dbReference type="PRINTS" id="PR00504">
    <property type="entry name" value="CHROMODOMAIN"/>
</dbReference>
<name>A0A7R8X9R4_9CRUS</name>
<dbReference type="InterPro" id="IPR051219">
    <property type="entry name" value="Heterochromatin_chromo-domain"/>
</dbReference>
<keyword evidence="5" id="KW-0539">Nucleus</keyword>
<dbReference type="OrthoDB" id="273092at2759"/>
<evidence type="ECO:0000256" key="5">
    <source>
        <dbReference type="ARBA" id="ARBA00023242"/>
    </source>
</evidence>
<keyword evidence="3" id="KW-0805">Transcription regulation</keyword>
<evidence type="ECO:0000256" key="3">
    <source>
        <dbReference type="ARBA" id="ARBA00023015"/>
    </source>
</evidence>
<feature type="compositionally biased region" description="Basic and acidic residues" evidence="7">
    <location>
        <begin position="1"/>
        <end position="12"/>
    </location>
</feature>
<sequence length="166" mass="18954">MKMGNKKDKEPGSEPSSAEESTEEFIVEKIIDKRLKSGKVEYLLKWRGYPDEDNTWEPEENLACQELIKAFNAARDDDKKSTTSTEHKKEDVKKKSNAAEDDVPRGFDRGLEPEKIIGATDAGGELMFLMQWKGAEEHDLVPAKLANVRCPQLVIKFYEGRLIWHD</sequence>
<dbReference type="InterPro" id="IPR016197">
    <property type="entry name" value="Chromo-like_dom_sf"/>
</dbReference>
<dbReference type="CDD" id="cd00034">
    <property type="entry name" value="CSD"/>
    <property type="match status" value="1"/>
</dbReference>
<dbReference type="InterPro" id="IPR000953">
    <property type="entry name" value="Chromo/chromo_shadow_dom"/>
</dbReference>
<dbReference type="AlphaFoldDB" id="A0A7R8X9R4"/>
<feature type="domain" description="Chromo" evidence="8">
    <location>
        <begin position="25"/>
        <end position="83"/>
    </location>
</feature>
<dbReference type="PROSITE" id="PS00598">
    <property type="entry name" value="CHROMO_1"/>
    <property type="match status" value="1"/>
</dbReference>
<dbReference type="CDD" id="cd18631">
    <property type="entry name" value="CD_HP1_like"/>
    <property type="match status" value="1"/>
</dbReference>
<feature type="domain" description="Chromo" evidence="8">
    <location>
        <begin position="111"/>
        <end position="166"/>
    </location>
</feature>
<evidence type="ECO:0000313" key="9">
    <source>
        <dbReference type="EMBL" id="CAD7246398.1"/>
    </source>
</evidence>
<evidence type="ECO:0000256" key="4">
    <source>
        <dbReference type="ARBA" id="ARBA00023163"/>
    </source>
</evidence>
<dbReference type="Pfam" id="PF00385">
    <property type="entry name" value="Chromo"/>
    <property type="match status" value="1"/>
</dbReference>
<dbReference type="GO" id="GO:0003682">
    <property type="term" value="F:chromatin binding"/>
    <property type="evidence" value="ECO:0007669"/>
    <property type="project" value="UniProtKB-ARBA"/>
</dbReference>
<keyword evidence="4" id="KW-0804">Transcription</keyword>
<dbReference type="GO" id="GO:0000792">
    <property type="term" value="C:heterochromatin"/>
    <property type="evidence" value="ECO:0007669"/>
    <property type="project" value="UniProtKB-ARBA"/>
</dbReference>
<accession>A0A7R8X9R4</accession>
<keyword evidence="2" id="KW-0677">Repeat</keyword>
<dbReference type="FunFam" id="2.40.50.40:FF:000031">
    <property type="entry name" value="Heterochromatin protein 1"/>
    <property type="match status" value="1"/>
</dbReference>
<feature type="region of interest" description="Disordered" evidence="7">
    <location>
        <begin position="74"/>
        <end position="112"/>
    </location>
</feature>
<dbReference type="PROSITE" id="PS50013">
    <property type="entry name" value="CHROMO_2"/>
    <property type="match status" value="2"/>
</dbReference>
<dbReference type="InterPro" id="IPR023780">
    <property type="entry name" value="Chromo_domain"/>
</dbReference>
<evidence type="ECO:0000256" key="1">
    <source>
        <dbReference type="ARBA" id="ARBA00004123"/>
    </source>
</evidence>
<comment type="subcellular location">
    <subcellularLocation>
        <location evidence="1">Nucleus</location>
    </subcellularLocation>
</comment>
<dbReference type="SUPFAM" id="SSF54160">
    <property type="entry name" value="Chromo domain-like"/>
    <property type="match status" value="2"/>
</dbReference>
<dbReference type="Proteomes" id="UP000677054">
    <property type="component" value="Unassembled WGS sequence"/>
</dbReference>
<protein>
    <recommendedName>
        <fullName evidence="6">Heterochromatin protein 1</fullName>
    </recommendedName>
</protein>
<dbReference type="GO" id="GO:0031507">
    <property type="term" value="P:heterochromatin formation"/>
    <property type="evidence" value="ECO:0007669"/>
    <property type="project" value="UniProtKB-ARBA"/>
</dbReference>
<dbReference type="FunFam" id="2.40.50.40:FF:000007">
    <property type="entry name" value="Chromobox protein homolog 1"/>
    <property type="match status" value="1"/>
</dbReference>
<evidence type="ECO:0000259" key="8">
    <source>
        <dbReference type="PROSITE" id="PS50013"/>
    </source>
</evidence>
<evidence type="ECO:0000256" key="2">
    <source>
        <dbReference type="ARBA" id="ARBA00022737"/>
    </source>
</evidence>
<dbReference type="PANTHER" id="PTHR22812">
    <property type="entry name" value="CHROMOBOX PROTEIN"/>
    <property type="match status" value="1"/>
</dbReference>
<dbReference type="InterPro" id="IPR017984">
    <property type="entry name" value="Chromo_dom_subgr"/>
</dbReference>
<dbReference type="EMBL" id="LR900638">
    <property type="protein sequence ID" value="CAD7246398.1"/>
    <property type="molecule type" value="Genomic_DNA"/>
</dbReference>
<dbReference type="EMBL" id="CAJPEV010001121">
    <property type="protein sequence ID" value="CAG0890861.1"/>
    <property type="molecule type" value="Genomic_DNA"/>
</dbReference>
<gene>
    <name evidence="9" type="ORF">DSTB1V02_LOCUS6248</name>
</gene>
<dbReference type="InterPro" id="IPR008251">
    <property type="entry name" value="Chromo_shadow_dom"/>
</dbReference>
<dbReference type="InterPro" id="IPR023779">
    <property type="entry name" value="Chromodomain_CS"/>
</dbReference>
<dbReference type="SMART" id="SM00298">
    <property type="entry name" value="CHROMO"/>
    <property type="match status" value="2"/>
</dbReference>
<dbReference type="GO" id="GO:0005634">
    <property type="term" value="C:nucleus"/>
    <property type="evidence" value="ECO:0007669"/>
    <property type="project" value="UniProtKB-SubCell"/>
</dbReference>
<dbReference type="SMART" id="SM00300">
    <property type="entry name" value="ChSh"/>
    <property type="match status" value="1"/>
</dbReference>
<evidence type="ECO:0000256" key="7">
    <source>
        <dbReference type="SAM" id="MobiDB-lite"/>
    </source>
</evidence>
<proteinExistence type="predicted"/>